<sequence>MSPTIPILSALLLSLISGSTESGQRMDSVALLRQTLRYWLKIYKTYHEEVMLGYCWAGYLLEISDELSANLSATPLAVTGDRPNTSIGATKSQQNPFPQNVMVHATSHGGARTRKHLRRRRSYATSSTIWKFINSPDEHRDTSRSRIIRQRWTMNMAERGVSLNDRADESEESDGNESTQLIDSYHGKSRHASMSPEIHQDEGEASRGHGFSSRRTSWRAVNPPASNPPKDDDKVDSGLMVSGGGKQEDEKGDTRMFVQVGRQVMDAVESNTALVCTKEYLWAKIVKWIDA</sequence>
<feature type="region of interest" description="Disordered" evidence="1">
    <location>
        <begin position="159"/>
        <end position="253"/>
    </location>
</feature>
<organism evidence="3 4">
    <name type="scientific">Ooceraea biroi</name>
    <name type="common">Clonal raider ant</name>
    <name type="synonym">Cerapachys biroi</name>
    <dbReference type="NCBI Taxonomy" id="2015173"/>
    <lineage>
        <taxon>Eukaryota</taxon>
        <taxon>Metazoa</taxon>
        <taxon>Ecdysozoa</taxon>
        <taxon>Arthropoda</taxon>
        <taxon>Hexapoda</taxon>
        <taxon>Insecta</taxon>
        <taxon>Pterygota</taxon>
        <taxon>Neoptera</taxon>
        <taxon>Endopterygota</taxon>
        <taxon>Hymenoptera</taxon>
        <taxon>Apocrita</taxon>
        <taxon>Aculeata</taxon>
        <taxon>Formicoidea</taxon>
        <taxon>Formicidae</taxon>
        <taxon>Dorylinae</taxon>
        <taxon>Ooceraea</taxon>
    </lineage>
</organism>
<accession>A0A026WQ31</accession>
<dbReference type="Proteomes" id="UP000053097">
    <property type="component" value="Unassembled WGS sequence"/>
</dbReference>
<dbReference type="AlphaFoldDB" id="A0A026WQ31"/>
<proteinExistence type="predicted"/>
<feature type="compositionally biased region" description="Basic and acidic residues" evidence="1">
    <location>
        <begin position="198"/>
        <end position="207"/>
    </location>
</feature>
<keyword evidence="2" id="KW-0732">Signal</keyword>
<name>A0A026WQ31_OOCBI</name>
<reference evidence="3 4" key="1">
    <citation type="journal article" date="2014" name="Curr. Biol.">
        <title>The genome of the clonal raider ant Cerapachys biroi.</title>
        <authorList>
            <person name="Oxley P.R."/>
            <person name="Ji L."/>
            <person name="Fetter-Pruneda I."/>
            <person name="McKenzie S.K."/>
            <person name="Li C."/>
            <person name="Hu H."/>
            <person name="Zhang G."/>
            <person name="Kronauer D.J."/>
        </authorList>
    </citation>
    <scope>NUCLEOTIDE SEQUENCE [LARGE SCALE GENOMIC DNA]</scope>
</reference>
<keyword evidence="4" id="KW-1185">Reference proteome</keyword>
<protein>
    <submittedName>
        <fullName evidence="3">Uncharacterized protein</fullName>
    </submittedName>
</protein>
<dbReference type="EMBL" id="KK107139">
    <property type="protein sequence ID" value="EZA57801.1"/>
    <property type="molecule type" value="Genomic_DNA"/>
</dbReference>
<evidence type="ECO:0000313" key="3">
    <source>
        <dbReference type="EMBL" id="EZA57801.1"/>
    </source>
</evidence>
<feature type="signal peptide" evidence="2">
    <location>
        <begin position="1"/>
        <end position="22"/>
    </location>
</feature>
<evidence type="ECO:0000256" key="1">
    <source>
        <dbReference type="SAM" id="MobiDB-lite"/>
    </source>
</evidence>
<evidence type="ECO:0000313" key="4">
    <source>
        <dbReference type="Proteomes" id="UP000053097"/>
    </source>
</evidence>
<dbReference type="OrthoDB" id="7546455at2759"/>
<evidence type="ECO:0000256" key="2">
    <source>
        <dbReference type="SAM" id="SignalP"/>
    </source>
</evidence>
<feature type="chain" id="PRO_5001545999" evidence="2">
    <location>
        <begin position="23"/>
        <end position="291"/>
    </location>
</feature>
<gene>
    <name evidence="3" type="ORF">X777_00903</name>
</gene>